<gene>
    <name evidence="5" type="ORF">RD1301_v1_2870011</name>
    <name evidence="2" type="ORF">RUN1744_v1_510010</name>
    <name evidence="3" type="ORF">TD1301_v1_700011</name>
    <name evidence="4" type="ORF">TF3108_v1_1090014</name>
</gene>
<dbReference type="EMBL" id="LN899823">
    <property type="protein sequence ID" value="CUV23889.1"/>
    <property type="molecule type" value="Genomic_DNA"/>
</dbReference>
<organism evidence="3">
    <name type="scientific">Ralstonia solanacearum</name>
    <name type="common">Pseudomonas solanacearum</name>
    <dbReference type="NCBI Taxonomy" id="305"/>
    <lineage>
        <taxon>Bacteria</taxon>
        <taxon>Pseudomonadati</taxon>
        <taxon>Pseudomonadota</taxon>
        <taxon>Betaproteobacteria</taxon>
        <taxon>Burkholderiales</taxon>
        <taxon>Burkholderiaceae</taxon>
        <taxon>Ralstonia</taxon>
        <taxon>Ralstonia solanacearum species complex</taxon>
    </lineage>
</organism>
<dbReference type="GO" id="GO:0051920">
    <property type="term" value="F:peroxiredoxin activity"/>
    <property type="evidence" value="ECO:0007669"/>
    <property type="project" value="InterPro"/>
</dbReference>
<dbReference type="SUPFAM" id="SSF69118">
    <property type="entry name" value="AhpD-like"/>
    <property type="match status" value="1"/>
</dbReference>
<evidence type="ECO:0000313" key="3">
    <source>
        <dbReference type="EMBL" id="CUV34017.1"/>
    </source>
</evidence>
<dbReference type="AlphaFoldDB" id="A0A0S4VHE8"/>
<evidence type="ECO:0000313" key="4">
    <source>
        <dbReference type="EMBL" id="CUV42166.1"/>
    </source>
</evidence>
<dbReference type="Pfam" id="PF02627">
    <property type="entry name" value="CMD"/>
    <property type="match status" value="2"/>
</dbReference>
<dbReference type="EMBL" id="LN899822">
    <property type="protein sequence ID" value="CUV62912.1"/>
    <property type="molecule type" value="Genomic_DNA"/>
</dbReference>
<proteinExistence type="predicted"/>
<dbReference type="InterPro" id="IPR052512">
    <property type="entry name" value="4CMD/NDH-1_regulator"/>
</dbReference>
<keyword evidence="3" id="KW-0812">Transmembrane</keyword>
<feature type="domain" description="Carboxymuconolactone decarboxylase-like" evidence="1">
    <location>
        <begin position="160"/>
        <end position="242"/>
    </location>
</feature>
<sequence length="251" mass="26927">MRVHHNTDNMNTSASSSTDPLFQMIGAVSPVLVPYTRHRIVEELWHRPGLQPRDRAIVTLSVLVSRNASNAYDHYLNKALDSGLKPSELSELLTHLAFYASFAYSFGAVAVLKGIFEARGITVDALPEVSPALLAAEEALPGAAKRTAFLEANVAPASQALLHFTDALLNHEVWLRPGLATRDRALATIASLAAQGQADVLPTYLERALASGVTKEAIGELLAHVAFYGGWGNAIQAASAVRRYWSDSAAG</sequence>
<evidence type="ECO:0000313" key="2">
    <source>
        <dbReference type="EMBL" id="CUV23889.1"/>
    </source>
</evidence>
<dbReference type="InterPro" id="IPR029032">
    <property type="entry name" value="AhpD-like"/>
</dbReference>
<keyword evidence="3" id="KW-0472">Membrane</keyword>
<feature type="domain" description="Carboxymuconolactone decarboxylase-like" evidence="1">
    <location>
        <begin position="44"/>
        <end position="112"/>
    </location>
</feature>
<reference evidence="3" key="1">
    <citation type="submission" date="2015-10" db="EMBL/GenBank/DDBJ databases">
        <authorList>
            <person name="Gilbert D.G."/>
        </authorList>
    </citation>
    <scope>NUCLEOTIDE SEQUENCE</scope>
    <source>
        <strain evidence="3">Phyl III-seqv23</strain>
    </source>
</reference>
<evidence type="ECO:0000313" key="5">
    <source>
        <dbReference type="EMBL" id="CUV62912.1"/>
    </source>
</evidence>
<dbReference type="EMBL" id="LN899825">
    <property type="protein sequence ID" value="CUV34017.1"/>
    <property type="molecule type" value="Genomic_DNA"/>
</dbReference>
<dbReference type="InterPro" id="IPR003779">
    <property type="entry name" value="CMD-like"/>
</dbReference>
<accession>A0A0S4VHE8</accession>
<dbReference type="EMBL" id="LN899826">
    <property type="protein sequence ID" value="CUV42166.1"/>
    <property type="molecule type" value="Genomic_DNA"/>
</dbReference>
<dbReference type="PANTHER" id="PTHR33570">
    <property type="entry name" value="4-CARBOXYMUCONOLACTONE DECARBOXYLASE FAMILY PROTEIN"/>
    <property type="match status" value="1"/>
</dbReference>
<dbReference type="Gene3D" id="1.20.1290.10">
    <property type="entry name" value="AhpD-like"/>
    <property type="match status" value="1"/>
</dbReference>
<protein>
    <submittedName>
        <fullName evidence="3">Putative transmembrane protein</fullName>
    </submittedName>
</protein>
<dbReference type="PANTHER" id="PTHR33570:SF9">
    <property type="entry name" value="BLL4600 PROTEIN"/>
    <property type="match status" value="1"/>
</dbReference>
<name>A0A0S4VHE8_RALSL</name>
<evidence type="ECO:0000259" key="1">
    <source>
        <dbReference type="Pfam" id="PF02627"/>
    </source>
</evidence>